<keyword evidence="2" id="KW-1185">Reference proteome</keyword>
<dbReference type="InterPro" id="IPR036249">
    <property type="entry name" value="Thioredoxin-like_sf"/>
</dbReference>
<evidence type="ECO:0000313" key="2">
    <source>
        <dbReference type="Proteomes" id="UP000326287"/>
    </source>
</evidence>
<dbReference type="KEGG" id="halc:EY643_00705"/>
<sequence length="200" mass="22577">MSSDQIRKLEAQIYELGQELHSLRLQSDTPEVADYPFQTLEGTTSLRELFSGRDKLLVIHNMGQGCRYCTLWADGINAFLPHLENAMSVVLVSRDEPGEQRRMANARGWRFRTASHGGGLYIKEQSTEPEQGNAPGAVCYQLNGDRIQRLGGSSFGPGDQYCSMWQLLSLARIGNEDWTPQYSYWKRPQKMDDGGENIVD</sequence>
<proteinExistence type="predicted"/>
<dbReference type="EMBL" id="CP036422">
    <property type="protein sequence ID" value="QFU74284.1"/>
    <property type="molecule type" value="Genomic_DNA"/>
</dbReference>
<protein>
    <submittedName>
        <fullName evidence="1">DUF899 domain-containing protein</fullName>
    </submittedName>
</protein>
<gene>
    <name evidence="1" type="ORF">EY643_00705</name>
</gene>
<dbReference type="SUPFAM" id="SSF52833">
    <property type="entry name" value="Thioredoxin-like"/>
    <property type="match status" value="1"/>
</dbReference>
<organism evidence="1 2">
    <name type="scientific">Halioglobus maricola</name>
    <dbReference type="NCBI Taxonomy" id="2601894"/>
    <lineage>
        <taxon>Bacteria</taxon>
        <taxon>Pseudomonadati</taxon>
        <taxon>Pseudomonadota</taxon>
        <taxon>Gammaproteobacteria</taxon>
        <taxon>Cellvibrionales</taxon>
        <taxon>Halieaceae</taxon>
        <taxon>Halioglobus</taxon>
    </lineage>
</organism>
<dbReference type="AlphaFoldDB" id="A0A5P9NGG2"/>
<accession>A0A5P9NGG2</accession>
<reference evidence="1 2" key="1">
    <citation type="submission" date="2019-02" db="EMBL/GenBank/DDBJ databases">
        <authorList>
            <person name="Li S.-H."/>
        </authorList>
    </citation>
    <scope>NUCLEOTIDE SEQUENCE [LARGE SCALE GENOMIC DNA]</scope>
    <source>
        <strain evidence="1 2">IMCC14385</strain>
    </source>
</reference>
<evidence type="ECO:0000313" key="1">
    <source>
        <dbReference type="EMBL" id="QFU74284.1"/>
    </source>
</evidence>
<dbReference type="Proteomes" id="UP000326287">
    <property type="component" value="Chromosome"/>
</dbReference>
<dbReference type="OrthoDB" id="574359at2"/>
<name>A0A5P9NGG2_9GAMM</name>
<dbReference type="RefSeq" id="WP_152660395.1">
    <property type="nucleotide sequence ID" value="NZ_CP036422.1"/>
</dbReference>
<dbReference type="InterPro" id="IPR010296">
    <property type="entry name" value="DUF899_thioredox"/>
</dbReference>
<dbReference type="Pfam" id="PF05988">
    <property type="entry name" value="DUF899"/>
    <property type="match status" value="1"/>
</dbReference>